<comment type="caution">
    <text evidence="2">The sequence shown here is derived from an EMBL/GenBank/DDBJ whole genome shotgun (WGS) entry which is preliminary data.</text>
</comment>
<dbReference type="AlphaFoldDB" id="A0A4U5MFW8"/>
<gene>
    <name evidence="2" type="ORF">L596_024147</name>
</gene>
<reference evidence="2 3" key="2">
    <citation type="journal article" date="2019" name="G3 (Bethesda)">
        <title>Hybrid Assembly of the Genome of the Entomopathogenic Nematode Steinernema carpocapsae Identifies the X-Chromosome.</title>
        <authorList>
            <person name="Serra L."/>
            <person name="Macchietto M."/>
            <person name="Macias-Munoz A."/>
            <person name="McGill C.J."/>
            <person name="Rodriguez I.M."/>
            <person name="Rodriguez B."/>
            <person name="Murad R."/>
            <person name="Mortazavi A."/>
        </authorList>
    </citation>
    <scope>NUCLEOTIDE SEQUENCE [LARGE SCALE GENOMIC DNA]</scope>
    <source>
        <strain evidence="2 3">ALL</strain>
    </source>
</reference>
<dbReference type="GO" id="GO:0005737">
    <property type="term" value="C:cytoplasm"/>
    <property type="evidence" value="ECO:0007669"/>
    <property type="project" value="TreeGrafter"/>
</dbReference>
<keyword evidence="3" id="KW-1185">Reference proteome</keyword>
<organism evidence="2 3">
    <name type="scientific">Steinernema carpocapsae</name>
    <name type="common">Entomopathogenic nematode</name>
    <dbReference type="NCBI Taxonomy" id="34508"/>
    <lineage>
        <taxon>Eukaryota</taxon>
        <taxon>Metazoa</taxon>
        <taxon>Ecdysozoa</taxon>
        <taxon>Nematoda</taxon>
        <taxon>Chromadorea</taxon>
        <taxon>Rhabditida</taxon>
        <taxon>Tylenchina</taxon>
        <taxon>Panagrolaimomorpha</taxon>
        <taxon>Strongyloidoidea</taxon>
        <taxon>Steinernematidae</taxon>
        <taxon>Steinernema</taxon>
    </lineage>
</organism>
<evidence type="ECO:0000313" key="2">
    <source>
        <dbReference type="EMBL" id="TKR68114.1"/>
    </source>
</evidence>
<comment type="similarity">
    <text evidence="1">Belongs to the FAM136 family.</text>
</comment>
<dbReference type="PANTHER" id="PTHR21096">
    <property type="entry name" value="PROTEIN FAM136A"/>
    <property type="match status" value="1"/>
</dbReference>
<dbReference type="PANTHER" id="PTHR21096:SF0">
    <property type="entry name" value="PROTEIN FAM136A"/>
    <property type="match status" value="1"/>
</dbReference>
<protein>
    <recommendedName>
        <fullName evidence="4">Protein FAM136A</fullName>
    </recommendedName>
</protein>
<dbReference type="Proteomes" id="UP000298663">
    <property type="component" value="Unassembled WGS sequence"/>
</dbReference>
<evidence type="ECO:0008006" key="4">
    <source>
        <dbReference type="Google" id="ProtNLM"/>
    </source>
</evidence>
<sequence length="150" mass="16945">MPHDKNVHLSVTRDMEETQQRVKDAVDGLIDDLDKNSLRNMQKEMFICSSKCCEDKTNTRESIEKCVDYCNSGMKKAQNVLENELSMLQNDLSRCAMKCYDDARGQMQSGSSKKDELAITKGLDKCTAECANIHIALLPGIKARFLSNKF</sequence>
<dbReference type="EMBL" id="AZBU02000008">
    <property type="protein sequence ID" value="TKR68114.1"/>
    <property type="molecule type" value="Genomic_DNA"/>
</dbReference>
<dbReference type="Pfam" id="PF05811">
    <property type="entry name" value="DUF842"/>
    <property type="match status" value="1"/>
</dbReference>
<dbReference type="STRING" id="34508.A0A4U5MFW8"/>
<reference evidence="2 3" key="1">
    <citation type="journal article" date="2015" name="Genome Biol.">
        <title>Comparative genomics of Steinernema reveals deeply conserved gene regulatory networks.</title>
        <authorList>
            <person name="Dillman A.R."/>
            <person name="Macchietto M."/>
            <person name="Porter C.F."/>
            <person name="Rogers A."/>
            <person name="Williams B."/>
            <person name="Antoshechkin I."/>
            <person name="Lee M.M."/>
            <person name="Goodwin Z."/>
            <person name="Lu X."/>
            <person name="Lewis E.E."/>
            <person name="Goodrich-Blair H."/>
            <person name="Stock S.P."/>
            <person name="Adams B.J."/>
            <person name="Sternberg P.W."/>
            <person name="Mortazavi A."/>
        </authorList>
    </citation>
    <scope>NUCLEOTIDE SEQUENCE [LARGE SCALE GENOMIC DNA]</scope>
    <source>
        <strain evidence="2 3">ALL</strain>
    </source>
</reference>
<evidence type="ECO:0000256" key="1">
    <source>
        <dbReference type="ARBA" id="ARBA00009952"/>
    </source>
</evidence>
<name>A0A4U5MFW8_STECR</name>
<dbReference type="OrthoDB" id="9975421at2759"/>
<evidence type="ECO:0000313" key="3">
    <source>
        <dbReference type="Proteomes" id="UP000298663"/>
    </source>
</evidence>
<proteinExistence type="inferred from homology"/>
<accession>A0A4U5MFW8</accession>
<dbReference type="InterPro" id="IPR008560">
    <property type="entry name" value="DUF842_euk"/>
</dbReference>